<dbReference type="AlphaFoldDB" id="N1QT27"/>
<name>N1QT27_AEGTA</name>
<dbReference type="PROSITE" id="PS51257">
    <property type="entry name" value="PROKAR_LIPOPROTEIN"/>
    <property type="match status" value="1"/>
</dbReference>
<proteinExistence type="predicted"/>
<dbReference type="ExpressionAtlas" id="N1QT27">
    <property type="expression patterns" value="baseline"/>
</dbReference>
<dbReference type="EnsemblPlants" id="EMT02151">
    <property type="protein sequence ID" value="EMT02151"/>
    <property type="gene ID" value="F775_08030"/>
</dbReference>
<dbReference type="SUPFAM" id="SSF49870">
    <property type="entry name" value="Osmotin, thaumatin-like protein"/>
    <property type="match status" value="1"/>
</dbReference>
<protein>
    <submittedName>
        <fullName evidence="1">Uncharacterized protein</fullName>
    </submittedName>
</protein>
<accession>N1QT27</accession>
<evidence type="ECO:0000313" key="1">
    <source>
        <dbReference type="EnsemblPlants" id="EMT02151"/>
    </source>
</evidence>
<organism evidence="1">
    <name type="scientific">Aegilops tauschii</name>
    <name type="common">Tausch's goatgrass</name>
    <name type="synonym">Aegilops squarrosa</name>
    <dbReference type="NCBI Taxonomy" id="37682"/>
    <lineage>
        <taxon>Eukaryota</taxon>
        <taxon>Viridiplantae</taxon>
        <taxon>Streptophyta</taxon>
        <taxon>Embryophyta</taxon>
        <taxon>Tracheophyta</taxon>
        <taxon>Spermatophyta</taxon>
        <taxon>Magnoliopsida</taxon>
        <taxon>Liliopsida</taxon>
        <taxon>Poales</taxon>
        <taxon>Poaceae</taxon>
        <taxon>BOP clade</taxon>
        <taxon>Pooideae</taxon>
        <taxon>Triticodae</taxon>
        <taxon>Triticeae</taxon>
        <taxon>Triticinae</taxon>
        <taxon>Aegilops</taxon>
    </lineage>
</organism>
<sequence length="205" mass="21291">MASSKPLALLLLVALSATAMSAAGQGCDGHKAPVENLCGHDLNLGINAVANSKMLFPNGWLLPNGKHESFDGGAGHKVTVQNLCGHDLNLGINAVANSKMLFPNGWLLPNGKHESFDVCAWSGSVSAQGAAVAKFHIGHEGGAYYEVSTDQASMPIRVSVTPHGSPLQGHCPTAGCNSGNHCFEHSVPGGNCHGVSEIKIIYYNP</sequence>
<reference evidence="1" key="1">
    <citation type="submission" date="2015-06" db="UniProtKB">
        <authorList>
            <consortium name="EnsemblPlants"/>
        </authorList>
    </citation>
    <scope>IDENTIFICATION</scope>
</reference>
<dbReference type="InterPro" id="IPR037176">
    <property type="entry name" value="Osmotin/thaumatin-like_sf"/>
</dbReference>